<organism evidence="3 4">
    <name type="scientific">Vitrella brassicaformis (strain CCMP3155)</name>
    <dbReference type="NCBI Taxonomy" id="1169540"/>
    <lineage>
        <taxon>Eukaryota</taxon>
        <taxon>Sar</taxon>
        <taxon>Alveolata</taxon>
        <taxon>Colpodellida</taxon>
        <taxon>Vitrellaceae</taxon>
        <taxon>Vitrella</taxon>
    </lineage>
</organism>
<proteinExistence type="predicted"/>
<keyword evidence="2" id="KW-0732">Signal</keyword>
<dbReference type="VEuPathDB" id="CryptoDB:Vbra_22921"/>
<gene>
    <name evidence="3" type="ORF">Vbra_22921</name>
</gene>
<dbReference type="InParanoid" id="A0A0G4EN16"/>
<feature type="compositionally biased region" description="Low complexity" evidence="1">
    <location>
        <begin position="345"/>
        <end position="372"/>
    </location>
</feature>
<dbReference type="InterPro" id="IPR009500">
    <property type="entry name" value="DUF1118"/>
</dbReference>
<feature type="region of interest" description="Disordered" evidence="1">
    <location>
        <begin position="282"/>
        <end position="394"/>
    </location>
</feature>
<dbReference type="Proteomes" id="UP000041254">
    <property type="component" value="Unassembled WGS sequence"/>
</dbReference>
<keyword evidence="4" id="KW-1185">Reference proteome</keyword>
<evidence type="ECO:0000256" key="1">
    <source>
        <dbReference type="SAM" id="MobiDB-lite"/>
    </source>
</evidence>
<feature type="signal peptide" evidence="2">
    <location>
        <begin position="1"/>
        <end position="20"/>
    </location>
</feature>
<evidence type="ECO:0000313" key="4">
    <source>
        <dbReference type="Proteomes" id="UP000041254"/>
    </source>
</evidence>
<name>A0A0G4EN16_VITBC</name>
<evidence type="ECO:0000256" key="2">
    <source>
        <dbReference type="SAM" id="SignalP"/>
    </source>
</evidence>
<sequence>MAIVMWDLFVIGICLLGASAVTATTAASGASEAFVPSRTLPAAPQTRRSVQVRRGDLRMENFFGQVGLDQAEVAGVASSETLLRKYLREEKKDIVPPTAAELRDEYPLLDRLRDLKLLSALAESGLLRALEEKGLTLSQVEKALPVAERFGLLSLAANNLPTIKNTLLPLLVEPAPALLPIATAAVKAPTSLYTAVIPLALTGAEVGVHLGFNSIPLDVVAALPLLGGAAASFTVGSFLEALGSGNGGTTTTTTSASVAAPSLPSFPRGALAASAGALPLRAAPKAAPRASPPPPPRAPLRPAVPAKQRPAGGPAPKPKPVARPVAPPPAPRKTGPIPTRPPPASAAAAKRTVTTPPKQPAKPAATTKAQPAGVKRIVAAPSSTSIGGQQLRKA</sequence>
<dbReference type="EMBL" id="CDMY01000269">
    <property type="protein sequence ID" value="CEL98385.1"/>
    <property type="molecule type" value="Genomic_DNA"/>
</dbReference>
<feature type="chain" id="PRO_5005187351" evidence="2">
    <location>
        <begin position="21"/>
        <end position="394"/>
    </location>
</feature>
<feature type="compositionally biased region" description="Low complexity" evidence="1">
    <location>
        <begin position="300"/>
        <end position="312"/>
    </location>
</feature>
<feature type="compositionally biased region" description="Pro residues" evidence="1">
    <location>
        <begin position="313"/>
        <end position="331"/>
    </location>
</feature>
<feature type="compositionally biased region" description="Pro residues" evidence="1">
    <location>
        <begin position="290"/>
        <end position="299"/>
    </location>
</feature>
<protein>
    <submittedName>
        <fullName evidence="3">Uncharacterized protein</fullName>
    </submittedName>
</protein>
<reference evidence="3 4" key="1">
    <citation type="submission" date="2014-11" db="EMBL/GenBank/DDBJ databases">
        <authorList>
            <person name="Zhu J."/>
            <person name="Qi W."/>
            <person name="Song R."/>
        </authorList>
    </citation>
    <scope>NUCLEOTIDE SEQUENCE [LARGE SCALE GENOMIC DNA]</scope>
</reference>
<dbReference type="Pfam" id="PF06549">
    <property type="entry name" value="DUF1118"/>
    <property type="match status" value="1"/>
</dbReference>
<dbReference type="AlphaFoldDB" id="A0A0G4EN16"/>
<dbReference type="OMA" id="LRMENFF"/>
<accession>A0A0G4EN16</accession>
<evidence type="ECO:0000313" key="3">
    <source>
        <dbReference type="EMBL" id="CEL98385.1"/>
    </source>
</evidence>